<reference evidence="2" key="1">
    <citation type="submission" date="2021-06" db="EMBL/GenBank/DDBJ databases">
        <authorList>
            <person name="Kallberg Y."/>
            <person name="Tangrot J."/>
            <person name="Rosling A."/>
        </authorList>
    </citation>
    <scope>NUCLEOTIDE SEQUENCE</scope>
    <source>
        <strain evidence="2">MA453B</strain>
    </source>
</reference>
<evidence type="ECO:0000256" key="1">
    <source>
        <dbReference type="SAM" id="MobiDB-lite"/>
    </source>
</evidence>
<proteinExistence type="predicted"/>
<feature type="compositionally biased region" description="Basic residues" evidence="1">
    <location>
        <begin position="51"/>
        <end position="63"/>
    </location>
</feature>
<feature type="non-terminal residue" evidence="2">
    <location>
        <position position="74"/>
    </location>
</feature>
<evidence type="ECO:0000313" key="3">
    <source>
        <dbReference type="Proteomes" id="UP000789405"/>
    </source>
</evidence>
<feature type="non-terminal residue" evidence="2">
    <location>
        <position position="1"/>
    </location>
</feature>
<protein>
    <submittedName>
        <fullName evidence="2">10425_t:CDS:1</fullName>
    </submittedName>
</protein>
<dbReference type="AlphaFoldDB" id="A0A9N9KEM6"/>
<name>A0A9N9KEM6_9GLOM</name>
<comment type="caution">
    <text evidence="2">The sequence shown here is derived from an EMBL/GenBank/DDBJ whole genome shotgun (WGS) entry which is preliminary data.</text>
</comment>
<feature type="compositionally biased region" description="Basic and acidic residues" evidence="1">
    <location>
        <begin position="17"/>
        <end position="50"/>
    </location>
</feature>
<dbReference type="EMBL" id="CAJVPY010068248">
    <property type="protein sequence ID" value="CAG8826592.1"/>
    <property type="molecule type" value="Genomic_DNA"/>
</dbReference>
<evidence type="ECO:0000313" key="2">
    <source>
        <dbReference type="EMBL" id="CAG8826592.1"/>
    </source>
</evidence>
<sequence length="74" mass="8854">NKNILEGGKLCTEEEEWKERGRQNKRKEGSKNMPERADGIEKKRNRVEINRRKKKEGRQNKRKKSEESKNMLEG</sequence>
<accession>A0A9N9KEM6</accession>
<feature type="region of interest" description="Disordered" evidence="1">
    <location>
        <begin position="1"/>
        <end position="74"/>
    </location>
</feature>
<organism evidence="2 3">
    <name type="scientific">Dentiscutata erythropus</name>
    <dbReference type="NCBI Taxonomy" id="1348616"/>
    <lineage>
        <taxon>Eukaryota</taxon>
        <taxon>Fungi</taxon>
        <taxon>Fungi incertae sedis</taxon>
        <taxon>Mucoromycota</taxon>
        <taxon>Glomeromycotina</taxon>
        <taxon>Glomeromycetes</taxon>
        <taxon>Diversisporales</taxon>
        <taxon>Gigasporaceae</taxon>
        <taxon>Dentiscutata</taxon>
    </lineage>
</organism>
<keyword evidence="3" id="KW-1185">Reference proteome</keyword>
<dbReference type="Proteomes" id="UP000789405">
    <property type="component" value="Unassembled WGS sequence"/>
</dbReference>
<gene>
    <name evidence="2" type="ORF">DERYTH_LOCUS28115</name>
</gene>
<feature type="compositionally biased region" description="Basic and acidic residues" evidence="1">
    <location>
        <begin position="64"/>
        <end position="74"/>
    </location>
</feature>